<sequence>MENGRVDPIETRSEGGGAGRRWVDGETDFTRSLWVTCALLSRGKRSMTGLTDCQVRIVEAENEWLKRSVVGKPKVGLSPKMIQKPLKLDGAWVRVRTMGGGLVVVSFDDDEDMQCLLSLNKEIFSLWFEDIRPYYEWLEERRLLVWVKLEDIPFFLWQKAFFEVIDNSWGRLVKVDEDTEEKRRFTCVMILVEVSCKSKITPIVRVEAEGAKYWIKAQIIGATGTFSADIGLGNVKGIDAQCGFINIFAPNDEGKRRDLWVELSEQMNNMEVWWILGGDFNTVRFKEERIGTGDVGRSVGHFDERRTNYIDKVKVNGGFIEKLDGVKTIIAAHFEKLYKSKGVLEVADLNYGLRQISQRAAEEMIRLVIEDEVIENVVGNNQFTFVKGRQLIDAVLIANELIDLIRKEGTGGMIMKVDFEKAYDCIDWGFLDFIMAKIGFLEKWRRWINECISIARFCLLKIAEGKGLCRGIQVGRNKLTVSHLQFADDTMIFYYPNFEEMKNIKRVLKIFQSMPGLKINFAKCSLMGIDMDPKIVEEWANAIECRYNDLSNTYLGLHIGANQRSKQVWRPVIQKVQNRLASWHSKLLSMGERITMMRFNGDSSGVGVRIQPYFVFVLGNGENIRFWSDEWIEDICRKEHFPRIHALANNKCSTVKEFGTWDNRIWEWRVKLRRQVFGWEQEQYESFNDTIKEFFLCKNMKDELVWKKTASETLVWQLMHGKVAVKGELIKREIINAAETLCPLCNDSIETVDHLFVGCINVKSLWYAWCKEWGFAWVMPARFKELMTMWNAIYVKAGSDKIWRMAVFAITWTIWIGRNEVIFHNKVWDKELIWELIKLKVAMWANARWNEKKEILIKFSKAIGRGDSNLAEYLGIREAFILFSNSIWANNYYLVIESDSRNAIKWINDPRKTPWRLRKWMLHIEVLKKRVKGWKARHTLREGNRKADQLANEGVGGLRPCALLFLGLCPAV</sequence>
<dbReference type="Gene3D" id="3.30.420.10">
    <property type="entry name" value="Ribonuclease H-like superfamily/Ribonuclease H"/>
    <property type="match status" value="1"/>
</dbReference>
<dbReference type="InParanoid" id="A0A061E6N3"/>
<dbReference type="Pfam" id="PF00078">
    <property type="entry name" value="RVT_1"/>
    <property type="match status" value="1"/>
</dbReference>
<proteinExistence type="predicted"/>
<name>A0A061E6N3_THECC</name>
<dbReference type="Pfam" id="PF13456">
    <property type="entry name" value="RVT_3"/>
    <property type="match status" value="1"/>
</dbReference>
<dbReference type="PANTHER" id="PTHR33116">
    <property type="entry name" value="REVERSE TRANSCRIPTASE ZINC-BINDING DOMAIN-CONTAINING PROTEIN-RELATED-RELATED"/>
    <property type="match status" value="1"/>
</dbReference>
<dbReference type="Proteomes" id="UP000026915">
    <property type="component" value="Chromosome 2"/>
</dbReference>
<evidence type="ECO:0000313" key="5">
    <source>
        <dbReference type="Proteomes" id="UP000026915"/>
    </source>
</evidence>
<dbReference type="InterPro" id="IPR026960">
    <property type="entry name" value="RVT-Znf"/>
</dbReference>
<dbReference type="InterPro" id="IPR036691">
    <property type="entry name" value="Endo/exonu/phosph_ase_sf"/>
</dbReference>
<reference evidence="4 5" key="1">
    <citation type="journal article" date="2013" name="Genome Biol.">
        <title>The genome sequence of the most widely cultivated cacao type and its use to identify candidate genes regulating pod color.</title>
        <authorList>
            <person name="Motamayor J.C."/>
            <person name="Mockaitis K."/>
            <person name="Schmutz J."/>
            <person name="Haiminen N."/>
            <person name="Iii D.L."/>
            <person name="Cornejo O."/>
            <person name="Findley S.D."/>
            <person name="Zheng P."/>
            <person name="Utro F."/>
            <person name="Royaert S."/>
            <person name="Saski C."/>
            <person name="Jenkins J."/>
            <person name="Podicheti R."/>
            <person name="Zhao M."/>
            <person name="Scheffler B.E."/>
            <person name="Stack J.C."/>
            <person name="Feltus F.A."/>
            <person name="Mustiga G.M."/>
            <person name="Amores F."/>
            <person name="Phillips W."/>
            <person name="Marelli J.P."/>
            <person name="May G.D."/>
            <person name="Shapiro H."/>
            <person name="Ma J."/>
            <person name="Bustamante C.D."/>
            <person name="Schnell R.J."/>
            <person name="Main D."/>
            <person name="Gilbert D."/>
            <person name="Parida L."/>
            <person name="Kuhn D.N."/>
        </authorList>
    </citation>
    <scope>NUCLEOTIDE SEQUENCE [LARGE SCALE GENOMIC DNA]</scope>
    <source>
        <strain evidence="5">cv. Matina 1-6</strain>
    </source>
</reference>
<feature type="domain" description="RNase H type-1" evidence="2">
    <location>
        <begin position="860"/>
        <end position="953"/>
    </location>
</feature>
<feature type="domain" description="Reverse transcriptase zinc-binding" evidence="3">
    <location>
        <begin position="699"/>
        <end position="766"/>
    </location>
</feature>
<dbReference type="GO" id="GO:0004523">
    <property type="term" value="F:RNA-DNA hybrid ribonuclease activity"/>
    <property type="evidence" value="ECO:0007669"/>
    <property type="project" value="InterPro"/>
</dbReference>
<organism evidence="4 5">
    <name type="scientific">Theobroma cacao</name>
    <name type="common">Cacao</name>
    <name type="synonym">Cocoa</name>
    <dbReference type="NCBI Taxonomy" id="3641"/>
    <lineage>
        <taxon>Eukaryota</taxon>
        <taxon>Viridiplantae</taxon>
        <taxon>Streptophyta</taxon>
        <taxon>Embryophyta</taxon>
        <taxon>Tracheophyta</taxon>
        <taxon>Spermatophyta</taxon>
        <taxon>Magnoliopsida</taxon>
        <taxon>eudicotyledons</taxon>
        <taxon>Gunneridae</taxon>
        <taxon>Pentapetalae</taxon>
        <taxon>rosids</taxon>
        <taxon>malvids</taxon>
        <taxon>Malvales</taxon>
        <taxon>Malvaceae</taxon>
        <taxon>Byttnerioideae</taxon>
        <taxon>Theobroma</taxon>
    </lineage>
</organism>
<evidence type="ECO:0000313" key="4">
    <source>
        <dbReference type="EMBL" id="EOY00278.1"/>
    </source>
</evidence>
<protein>
    <submittedName>
        <fullName evidence="4">Uncharacterized protein</fullName>
    </submittedName>
</protein>
<dbReference type="EMBL" id="CM001880">
    <property type="protein sequence ID" value="EOY00278.1"/>
    <property type="molecule type" value="Genomic_DNA"/>
</dbReference>
<dbReference type="GO" id="GO:0003676">
    <property type="term" value="F:nucleic acid binding"/>
    <property type="evidence" value="ECO:0007669"/>
    <property type="project" value="InterPro"/>
</dbReference>
<dbReference type="InterPro" id="IPR012337">
    <property type="entry name" value="RNaseH-like_sf"/>
</dbReference>
<keyword evidence="5" id="KW-1185">Reference proteome</keyword>
<dbReference type="InterPro" id="IPR000477">
    <property type="entry name" value="RT_dom"/>
</dbReference>
<dbReference type="CDD" id="cd06222">
    <property type="entry name" value="RNase_H_like"/>
    <property type="match status" value="1"/>
</dbReference>
<dbReference type="InterPro" id="IPR036397">
    <property type="entry name" value="RNaseH_sf"/>
</dbReference>
<dbReference type="Pfam" id="PF13966">
    <property type="entry name" value="zf-RVT"/>
    <property type="match status" value="1"/>
</dbReference>
<dbReference type="Gramene" id="EOY00278">
    <property type="protein sequence ID" value="EOY00278"/>
    <property type="gene ID" value="TCM_010121"/>
</dbReference>
<gene>
    <name evidence="4" type="ORF">TCM_010121</name>
</gene>
<accession>A0A061E6N3</accession>
<evidence type="ECO:0000259" key="1">
    <source>
        <dbReference type="Pfam" id="PF00078"/>
    </source>
</evidence>
<dbReference type="eggNOG" id="KOG1075">
    <property type="taxonomic scope" value="Eukaryota"/>
</dbReference>
<feature type="domain" description="Reverse transcriptase" evidence="1">
    <location>
        <begin position="354"/>
        <end position="558"/>
    </location>
</feature>
<dbReference type="InterPro" id="IPR002156">
    <property type="entry name" value="RNaseH_domain"/>
</dbReference>
<dbReference type="AlphaFoldDB" id="A0A061E6N3"/>
<dbReference type="SUPFAM" id="SSF53098">
    <property type="entry name" value="Ribonuclease H-like"/>
    <property type="match status" value="1"/>
</dbReference>
<evidence type="ECO:0000259" key="2">
    <source>
        <dbReference type="Pfam" id="PF13456"/>
    </source>
</evidence>
<dbReference type="HOGENOM" id="CLU_347959_0_0_1"/>
<dbReference type="SUPFAM" id="SSF56219">
    <property type="entry name" value="DNase I-like"/>
    <property type="match status" value="1"/>
</dbReference>
<evidence type="ECO:0000259" key="3">
    <source>
        <dbReference type="Pfam" id="PF13966"/>
    </source>
</evidence>
<dbReference type="PANTHER" id="PTHR33116:SF75">
    <property type="entry name" value="RIBONUCLEASE H PROTEIN"/>
    <property type="match status" value="1"/>
</dbReference>
<dbReference type="InterPro" id="IPR044730">
    <property type="entry name" value="RNase_H-like_dom_plant"/>
</dbReference>